<protein>
    <recommendedName>
        <fullName evidence="3">Outer membrane protein beta-barrel domain-containing protein</fullName>
    </recommendedName>
</protein>
<evidence type="ECO:0000313" key="2">
    <source>
        <dbReference type="EMBL" id="WKN35808.1"/>
    </source>
</evidence>
<feature type="signal peptide" evidence="1">
    <location>
        <begin position="1"/>
        <end position="27"/>
    </location>
</feature>
<gene>
    <name evidence="2" type="ORF">K4G66_25910</name>
</gene>
<organism evidence="2">
    <name type="scientific">Roseihalotalea indica</name>
    <dbReference type="NCBI Taxonomy" id="2867963"/>
    <lineage>
        <taxon>Bacteria</taxon>
        <taxon>Pseudomonadati</taxon>
        <taxon>Bacteroidota</taxon>
        <taxon>Cytophagia</taxon>
        <taxon>Cytophagales</taxon>
        <taxon>Catalimonadaceae</taxon>
        <taxon>Roseihalotalea</taxon>
    </lineage>
</organism>
<feature type="chain" id="PRO_5041334340" description="Outer membrane protein beta-barrel domain-containing protein" evidence="1">
    <location>
        <begin position="28"/>
        <end position="247"/>
    </location>
</feature>
<keyword evidence="1" id="KW-0732">Signal</keyword>
<name>A0AA49GLY2_9BACT</name>
<evidence type="ECO:0008006" key="3">
    <source>
        <dbReference type="Google" id="ProtNLM"/>
    </source>
</evidence>
<dbReference type="AlphaFoldDB" id="A0AA49GLY2"/>
<dbReference type="EMBL" id="CP120682">
    <property type="protein sequence ID" value="WKN35808.1"/>
    <property type="molecule type" value="Genomic_DNA"/>
</dbReference>
<reference evidence="2" key="2">
    <citation type="journal article" date="2024" name="Antonie Van Leeuwenhoek">
        <title>Roseihalotalea indica gen. nov., sp. nov., a halophilic Bacteroidetes from mesopelagic Southwest Indian Ocean with higher carbohydrate metabolic potential.</title>
        <authorList>
            <person name="Chen B."/>
            <person name="Zhang M."/>
            <person name="Lin D."/>
            <person name="Ye J."/>
            <person name="Tang K."/>
        </authorList>
    </citation>
    <scope>NUCLEOTIDE SEQUENCE</scope>
    <source>
        <strain evidence="2">TK19036</strain>
    </source>
</reference>
<proteinExistence type="predicted"/>
<evidence type="ECO:0000256" key="1">
    <source>
        <dbReference type="SAM" id="SignalP"/>
    </source>
</evidence>
<sequence length="247" mass="27488">MSRKITKNTFSVILLGSLIWMTQAGYAQERGSYDYTREFIWGISKNTNSGLIAGLAGKFSRSIGDNRFQTFGLEIVNVKHPKELRRVSRVSGNTFLLGKTNYLFSVRPQYGREWVVFKKAPQQGVQVNAILAGGPTIGIVMPYYIQYAFNNSSVITVPYDPEEYPETSRIVGTGPFLRGIGESQIKVGANIKASLAFEFGTFKNDVTGFEAGFQLEAFPNVIELVPTANNRSLYPSAFIMLFYGGRK</sequence>
<accession>A0AA49GLY2</accession>
<reference evidence="2" key="1">
    <citation type="journal article" date="2023" name="Comput. Struct. Biotechnol. J.">
        <title>Discovery of a novel marine Bacteroidetes with a rich repertoire of carbohydrate-active enzymes.</title>
        <authorList>
            <person name="Chen B."/>
            <person name="Liu G."/>
            <person name="Chen Q."/>
            <person name="Wang H."/>
            <person name="Liu L."/>
            <person name="Tang K."/>
        </authorList>
    </citation>
    <scope>NUCLEOTIDE SEQUENCE</scope>
    <source>
        <strain evidence="2">TK19036</strain>
    </source>
</reference>